<dbReference type="AlphaFoldDB" id="A0A2D2AX93"/>
<dbReference type="PANTHER" id="PTHR13696">
    <property type="entry name" value="P-LOOP CONTAINING NUCLEOSIDE TRIPHOSPHATE HYDROLASE"/>
    <property type="match status" value="1"/>
</dbReference>
<proteinExistence type="predicted"/>
<dbReference type="InterPro" id="IPR027417">
    <property type="entry name" value="P-loop_NTPase"/>
</dbReference>
<dbReference type="EMBL" id="CP024201">
    <property type="protein sequence ID" value="ATQ42634.1"/>
    <property type="molecule type" value="Genomic_DNA"/>
</dbReference>
<dbReference type="RefSeq" id="WP_099621888.1">
    <property type="nucleotide sequence ID" value="NZ_CP024201.1"/>
</dbReference>
<dbReference type="InterPro" id="IPR015223">
    <property type="entry name" value="MipZ"/>
</dbReference>
<dbReference type="Gene3D" id="3.40.50.300">
    <property type="entry name" value="P-loop containing nucleotide triphosphate hydrolases"/>
    <property type="match status" value="1"/>
</dbReference>
<keyword evidence="2" id="KW-1185">Reference proteome</keyword>
<dbReference type="PANTHER" id="PTHR13696:SF96">
    <property type="entry name" value="COBQ_COBB_MIND_PARA NUCLEOTIDE BINDING DOMAIN-CONTAINING PROTEIN"/>
    <property type="match status" value="1"/>
</dbReference>
<dbReference type="InterPro" id="IPR050678">
    <property type="entry name" value="DNA_Partitioning_ATPase"/>
</dbReference>
<sequence length="282" mass="30648">MANAQPHVIVIGNEKGGAGKSTIAVHLTTGLLHGGARVAVIDLDLRQSSMARFFASRAAWIASQSEDVGLPQPLARHPSEDGVALAKASAEEQMAAFDAAFERARADAEFVIIDTPGGDTPLSRAAHARADLIVTPMNDSFVDFDMLGHVDPVTLDLQKPGLYSEIVWEARKQRALAGQRAPLDWIVLRNRLASVEARNRKRVDDRLMALSKRVGFRTGPGLRDRVVYRELFPFGLTVADLSAKVRPVPVSLSHVSTRQELRALLHAVGLSQWTGEELLAAE</sequence>
<organism evidence="1 2">
    <name type="scientific">Caulobacter mirabilis</name>
    <dbReference type="NCBI Taxonomy" id="69666"/>
    <lineage>
        <taxon>Bacteria</taxon>
        <taxon>Pseudomonadati</taxon>
        <taxon>Pseudomonadota</taxon>
        <taxon>Alphaproteobacteria</taxon>
        <taxon>Caulobacterales</taxon>
        <taxon>Caulobacteraceae</taxon>
        <taxon>Caulobacter</taxon>
    </lineage>
</organism>
<protein>
    <submittedName>
        <fullName evidence="1">ATPase</fullName>
    </submittedName>
</protein>
<evidence type="ECO:0000313" key="1">
    <source>
        <dbReference type="EMBL" id="ATQ42634.1"/>
    </source>
</evidence>
<reference evidence="1 2" key="1">
    <citation type="submission" date="2017-10" db="EMBL/GenBank/DDBJ databases">
        <title>Genome sequence of Caulobacter mirabilis FWC38.</title>
        <authorList>
            <person name="Fiebig A."/>
            <person name="Crosson S."/>
        </authorList>
    </citation>
    <scope>NUCLEOTIDE SEQUENCE [LARGE SCALE GENOMIC DNA]</scope>
    <source>
        <strain evidence="1 2">FWC 38</strain>
    </source>
</reference>
<dbReference type="OrthoDB" id="13869at2"/>
<dbReference type="SUPFAM" id="SSF52540">
    <property type="entry name" value="P-loop containing nucleoside triphosphate hydrolases"/>
    <property type="match status" value="1"/>
</dbReference>
<dbReference type="Proteomes" id="UP000228945">
    <property type="component" value="Chromosome"/>
</dbReference>
<evidence type="ECO:0000313" key="2">
    <source>
        <dbReference type="Proteomes" id="UP000228945"/>
    </source>
</evidence>
<gene>
    <name evidence="1" type="ORF">CSW64_09545</name>
</gene>
<name>A0A2D2AX93_9CAUL</name>
<dbReference type="Pfam" id="PF09140">
    <property type="entry name" value="MipZ"/>
    <property type="match status" value="1"/>
</dbReference>
<dbReference type="KEGG" id="cmb:CSW64_09545"/>
<dbReference type="CDD" id="cd02042">
    <property type="entry name" value="ParAB_family"/>
    <property type="match status" value="1"/>
</dbReference>
<accession>A0A2D2AX93</accession>